<dbReference type="SUPFAM" id="SSF49599">
    <property type="entry name" value="TRAF domain-like"/>
    <property type="match status" value="2"/>
</dbReference>
<gene>
    <name evidence="4" type="ORF">CCMP2556_LOCUS446</name>
</gene>
<feature type="region of interest" description="Disordered" evidence="2">
    <location>
        <begin position="616"/>
        <end position="681"/>
    </location>
</feature>
<evidence type="ECO:0000256" key="2">
    <source>
        <dbReference type="SAM" id="MobiDB-lite"/>
    </source>
</evidence>
<dbReference type="Proteomes" id="UP001642484">
    <property type="component" value="Unassembled WGS sequence"/>
</dbReference>
<protein>
    <recommendedName>
        <fullName evidence="3">MATH domain-containing protein</fullName>
    </recommendedName>
</protein>
<keyword evidence="5" id="KW-1185">Reference proteome</keyword>
<evidence type="ECO:0000313" key="5">
    <source>
        <dbReference type="Proteomes" id="UP001642484"/>
    </source>
</evidence>
<evidence type="ECO:0000256" key="1">
    <source>
        <dbReference type="SAM" id="Coils"/>
    </source>
</evidence>
<keyword evidence="1" id="KW-0175">Coiled coil</keyword>
<dbReference type="PROSITE" id="PS50144">
    <property type="entry name" value="MATH"/>
    <property type="match status" value="1"/>
</dbReference>
<comment type="caution">
    <text evidence="4">The sequence shown here is derived from an EMBL/GenBank/DDBJ whole genome shotgun (WGS) entry which is preliminary data.</text>
</comment>
<evidence type="ECO:0000259" key="3">
    <source>
        <dbReference type="PROSITE" id="PS50144"/>
    </source>
</evidence>
<sequence length="699" mass="78095">KTILDVLLPHSMQKIEDLKAELAQQEERHANEVKRIQDEIDELRRRVREVEETEPRCIGFNDSTDSFVRKVEWTIKNFKSEEKLSPKGTPMWSPRFKLAGISEVRLEFLPNGREKSWSGFCSLFLWCPPGTRIRYQLWVGSFMKAPDEDTYDAEVGHGHSNFCPLAPEIDLANDSVTVGCNIFEVMTTYEMTERNLKLSAWPLQQWVKKEAEVLENRGVKSISWKVHKVGNALHLYQRGASICSPCFTAAGISDIQMEFYPNGCAATKKDGFCSLYVRCPEKVVLIVTLIVGKVKKGPIRTTFDRGSGKGLPDFCSLKEQINDDDTVDVGIELQSRPAATVLTLERAWLRRLRRTDSFHCKADAPEMSLTAHNDVGAVALPPTRPALLFSGSMWRSLAEKGEKPRSALTKEALPSSPPEEALARSDGSRLQLLEDQTLLRWTQRSNGSWRKPEIWPVDKDQLEWLTWEISQQQAELAEKRAAKEEEARRRRAEKLASAPAALAAAKAAKAGAGADVDVSERLKELICLREPPSDALEQADGTFQMTLDDGATITWTRRPDGTWRRPEHRRAGWVGELEQAKYTPPTVRLLEGAGIGEKVRSVLLWDDDYNRDLPLRSKPVLTPNGYTAQAQAPQAPKPRAEAAPKKSGTNKVPQAKAKDEAKAAKAAKGGAGRGSKEDRAVDMELLPALTRLCVANGWQ</sequence>
<feature type="domain" description="MATH" evidence="3">
    <location>
        <begin position="68"/>
        <end position="182"/>
    </location>
</feature>
<dbReference type="InterPro" id="IPR002083">
    <property type="entry name" value="MATH/TRAF_dom"/>
</dbReference>
<feature type="coiled-coil region" evidence="1">
    <location>
        <begin position="8"/>
        <end position="53"/>
    </location>
</feature>
<feature type="non-terminal residue" evidence="4">
    <location>
        <position position="1"/>
    </location>
</feature>
<evidence type="ECO:0000313" key="4">
    <source>
        <dbReference type="EMBL" id="CAK8986271.1"/>
    </source>
</evidence>
<dbReference type="EMBL" id="CAXAMN010000092">
    <property type="protein sequence ID" value="CAK8986271.1"/>
    <property type="molecule type" value="Genomic_DNA"/>
</dbReference>
<accession>A0ABP0H9S2</accession>
<dbReference type="Gene3D" id="2.60.210.10">
    <property type="entry name" value="Apoptosis, Tumor Necrosis Factor Receptor Associated Protein 2, Chain A"/>
    <property type="match status" value="2"/>
</dbReference>
<name>A0ABP0H9S2_9DINO</name>
<feature type="region of interest" description="Disordered" evidence="2">
    <location>
        <begin position="400"/>
        <end position="427"/>
    </location>
</feature>
<proteinExistence type="predicted"/>
<reference evidence="4 5" key="1">
    <citation type="submission" date="2024-02" db="EMBL/GenBank/DDBJ databases">
        <authorList>
            <person name="Chen Y."/>
            <person name="Shah S."/>
            <person name="Dougan E. K."/>
            <person name="Thang M."/>
            <person name="Chan C."/>
        </authorList>
    </citation>
    <scope>NUCLEOTIDE SEQUENCE [LARGE SCALE GENOMIC DNA]</scope>
</reference>
<organism evidence="4 5">
    <name type="scientific">Durusdinium trenchii</name>
    <dbReference type="NCBI Taxonomy" id="1381693"/>
    <lineage>
        <taxon>Eukaryota</taxon>
        <taxon>Sar</taxon>
        <taxon>Alveolata</taxon>
        <taxon>Dinophyceae</taxon>
        <taxon>Suessiales</taxon>
        <taxon>Symbiodiniaceae</taxon>
        <taxon>Durusdinium</taxon>
    </lineage>
</organism>
<dbReference type="InterPro" id="IPR008974">
    <property type="entry name" value="TRAF-like"/>
</dbReference>